<gene>
    <name evidence="2" type="ORF">GCM10009754_55200</name>
</gene>
<organism evidence="2 3">
    <name type="scientific">Amycolatopsis minnesotensis</name>
    <dbReference type="NCBI Taxonomy" id="337894"/>
    <lineage>
        <taxon>Bacteria</taxon>
        <taxon>Bacillati</taxon>
        <taxon>Actinomycetota</taxon>
        <taxon>Actinomycetes</taxon>
        <taxon>Pseudonocardiales</taxon>
        <taxon>Pseudonocardiaceae</taxon>
        <taxon>Amycolatopsis</taxon>
    </lineage>
</organism>
<accession>A0ABN2RQX7</accession>
<evidence type="ECO:0000313" key="2">
    <source>
        <dbReference type="EMBL" id="GAA1973331.1"/>
    </source>
</evidence>
<name>A0ABN2RQX7_9PSEU</name>
<dbReference type="RefSeq" id="WP_344424970.1">
    <property type="nucleotide sequence ID" value="NZ_BAAANN010000024.1"/>
</dbReference>
<proteinExistence type="predicted"/>
<dbReference type="PANTHER" id="PTHR34180">
    <property type="entry name" value="PEPTIDASE C45"/>
    <property type="match status" value="1"/>
</dbReference>
<dbReference type="InterPro" id="IPR047794">
    <property type="entry name" value="C45_proenzyme-like"/>
</dbReference>
<dbReference type="PANTHER" id="PTHR34180:SF1">
    <property type="entry name" value="BETA-ALANYL-DOPAMINE_CARCININE HYDROLASE"/>
    <property type="match status" value="1"/>
</dbReference>
<dbReference type="InterPro" id="IPR047801">
    <property type="entry name" value="Peptidase_C45"/>
</dbReference>
<reference evidence="2 3" key="1">
    <citation type="journal article" date="2019" name="Int. J. Syst. Evol. Microbiol.">
        <title>The Global Catalogue of Microorganisms (GCM) 10K type strain sequencing project: providing services to taxonomists for standard genome sequencing and annotation.</title>
        <authorList>
            <consortium name="The Broad Institute Genomics Platform"/>
            <consortium name="The Broad Institute Genome Sequencing Center for Infectious Disease"/>
            <person name="Wu L."/>
            <person name="Ma J."/>
        </authorList>
    </citation>
    <scope>NUCLEOTIDE SEQUENCE [LARGE SCALE GENOMIC DNA]</scope>
    <source>
        <strain evidence="2 3">JCM 14545</strain>
    </source>
</reference>
<dbReference type="Gene3D" id="3.60.60.10">
    <property type="entry name" value="Penicillin V Acylase, Chain A"/>
    <property type="match status" value="1"/>
</dbReference>
<evidence type="ECO:0000259" key="1">
    <source>
        <dbReference type="Pfam" id="PF03417"/>
    </source>
</evidence>
<dbReference type="Gene3D" id="1.10.10.2120">
    <property type="match status" value="1"/>
</dbReference>
<keyword evidence="3" id="KW-1185">Reference proteome</keyword>
<feature type="domain" description="Peptidase C45 hydrolase" evidence="1">
    <location>
        <begin position="129"/>
        <end position="286"/>
    </location>
</feature>
<dbReference type="Pfam" id="PF03417">
    <property type="entry name" value="AAT"/>
    <property type="match status" value="1"/>
</dbReference>
<protein>
    <recommendedName>
        <fullName evidence="1">Peptidase C45 hydrolase domain-containing protein</fullName>
    </recommendedName>
</protein>
<evidence type="ECO:0000313" key="3">
    <source>
        <dbReference type="Proteomes" id="UP001501116"/>
    </source>
</evidence>
<dbReference type="NCBIfam" id="NF040521">
    <property type="entry name" value="C45_proenzyme"/>
    <property type="match status" value="1"/>
</dbReference>
<dbReference type="InterPro" id="IPR005079">
    <property type="entry name" value="Peptidase_C45_hydrolase"/>
</dbReference>
<dbReference type="Proteomes" id="UP001501116">
    <property type="component" value="Unassembled WGS sequence"/>
</dbReference>
<comment type="caution">
    <text evidence="2">The sequence shown here is derived from an EMBL/GenBank/DDBJ whole genome shotgun (WGS) entry which is preliminary data.</text>
</comment>
<dbReference type="EMBL" id="BAAANN010000024">
    <property type="protein sequence ID" value="GAA1973331.1"/>
    <property type="molecule type" value="Genomic_DNA"/>
</dbReference>
<sequence length="375" mass="39944">MSGFDPQRTDIATHVSAELDPAERGRAFGRANRTELHAAFARYTTLFEALGGKTGLIAEWGERALAETAAWAPALAEEIAGMADGAGLDRWRLGALNGRTEVLAALAVTGEGECSTAVVLPRTGAPRTVQTWDWHDTFRDGMLLWSLEQGSGRRVHTFTEFGVVGKIGVTSTGLGVHFNVLRHASDHTGIGVPVHVVARRILDEADTVRDAVDLARSARLSASSVITVITFDGERAEAAGLELSPAGVAELPLDEDRVLVHTNHFLDPKLAEGEGTTAAVSSTYDRLPGLRDRIGAVDTADRTARARALHSHRDGGVPICAHADHALPAHLRWESLATISLDLGAGRLYAHEGGPCRVEQDGWQAAPPEPQGEIA</sequence>